<evidence type="ECO:0000313" key="1">
    <source>
        <dbReference type="EMBL" id="SMY33222.1"/>
    </source>
</evidence>
<keyword evidence="2" id="KW-1185">Reference proteome</keyword>
<name>A0A1Y6M9K5_9GAMM</name>
<dbReference type="EMBL" id="FYAJ01000001">
    <property type="protein sequence ID" value="SMY33222.1"/>
    <property type="molecule type" value="Genomic_DNA"/>
</dbReference>
<dbReference type="RefSeq" id="WP_087852649.1">
    <property type="nucleotide sequence ID" value="NZ_FYAJ01000001.1"/>
</dbReference>
<proteinExistence type="predicted"/>
<accession>A0A1Y6M9K5</accession>
<organism evidence="1 2">
    <name type="scientific">Photobacterium andalusiense</name>
    <dbReference type="NCBI Taxonomy" id="2204296"/>
    <lineage>
        <taxon>Bacteria</taxon>
        <taxon>Pseudomonadati</taxon>
        <taxon>Pseudomonadota</taxon>
        <taxon>Gammaproteobacteria</taxon>
        <taxon>Vibrionales</taxon>
        <taxon>Vibrionaceae</taxon>
        <taxon>Photobacterium</taxon>
    </lineage>
</organism>
<protein>
    <submittedName>
        <fullName evidence="1">Uncharacterized protein</fullName>
    </submittedName>
</protein>
<evidence type="ECO:0000313" key="2">
    <source>
        <dbReference type="Proteomes" id="UP000195719"/>
    </source>
</evidence>
<dbReference type="Proteomes" id="UP000195719">
    <property type="component" value="Unassembled WGS sequence"/>
</dbReference>
<dbReference type="AlphaFoldDB" id="A0A1Y6M9K5"/>
<sequence length="222" mass="25245">MNNQITIPQAIKKLFDIEVSKESPYLKDKANSFVRNKLIKVVTEQKVQRKSVYLKDSQQLDVLYNALLLNAFYPDPKHVQQIFNNEQYRIECAETIRSLFGQRNNLAGQTLISNNVSALIEALKSQLDLFCTRLPNPFHQLPQIALGKNTGLLNCLLLQASALEPIDNVLVSITNGDWEKAQHLAITLSDDVSGTLQLKKMINDKLKEAQEFDDLLDFFSLR</sequence>
<reference evidence="2" key="1">
    <citation type="submission" date="2017-06" db="EMBL/GenBank/DDBJ databases">
        <authorList>
            <person name="Rodrigo-Torres L."/>
            <person name="Arahal R.D."/>
            <person name="Lucena T."/>
        </authorList>
    </citation>
    <scope>NUCLEOTIDE SEQUENCE [LARGE SCALE GENOMIC DNA]</scope>
    <source>
        <strain evidence="2">CECT 9192</strain>
    </source>
</reference>
<gene>
    <name evidence="1" type="ORF">PAND9192_00826</name>
</gene>